<dbReference type="Gene3D" id="1.10.10.2520">
    <property type="entry name" value="Cell wall hydrolase SleB, domain 1"/>
    <property type="match status" value="1"/>
</dbReference>
<keyword evidence="4" id="KW-1185">Reference proteome</keyword>
<reference evidence="3" key="2">
    <citation type="submission" date="2015-08" db="EMBL/GenBank/DDBJ databases">
        <title>Complete DNA Sequence of Pseudomonas syringae pv. actinidiae, the Causal Agent of Kiwifruit Canker Disease.</title>
        <authorList>
            <person name="Rikkerink E.H.A."/>
            <person name="Fineran P.C."/>
        </authorList>
    </citation>
    <scope>NUCLEOTIDE SEQUENCE</scope>
    <source>
        <strain evidence="3">SkMP5</strain>
    </source>
</reference>
<dbReference type="Pfam" id="PF07486">
    <property type="entry name" value="Hydrolase_2"/>
    <property type="match status" value="1"/>
</dbReference>
<dbReference type="AlphaFoldDB" id="A0A0K8QRN1"/>
<dbReference type="OrthoDB" id="5952809at2"/>
<evidence type="ECO:0000259" key="1">
    <source>
        <dbReference type="Pfam" id="PF07486"/>
    </source>
</evidence>
<dbReference type="GO" id="GO:0016787">
    <property type="term" value="F:hydrolase activity"/>
    <property type="evidence" value="ECO:0007669"/>
    <property type="project" value="UniProtKB-KW"/>
</dbReference>
<keyword evidence="3" id="KW-0378">Hydrolase</keyword>
<feature type="domain" description="Cell wall hydrolase SleB" evidence="1">
    <location>
        <begin position="33"/>
        <end position="142"/>
    </location>
</feature>
<proteinExistence type="predicted"/>
<evidence type="ECO:0000313" key="4">
    <source>
        <dbReference type="Proteomes" id="UP000253740"/>
    </source>
</evidence>
<evidence type="ECO:0000313" key="2">
    <source>
        <dbReference type="EMBL" id="GAN44248.1"/>
    </source>
</evidence>
<reference evidence="2" key="1">
    <citation type="submission" date="2015-03" db="EMBL/GenBank/DDBJ databases">
        <title>Draft genome sequence of Mizugakiibacter sediminis skMP5.</title>
        <authorList>
            <person name="Watanabe T."/>
            <person name="Kojima H."/>
            <person name="Fukui M."/>
        </authorList>
    </citation>
    <scope>NUCLEOTIDE SEQUENCE</scope>
    <source>
        <strain evidence="2">SkMP5</strain>
    </source>
</reference>
<dbReference type="STRING" id="1475481.GCA_000953855_02688"/>
<gene>
    <name evidence="2" type="ORF">MBSD_0772</name>
    <name evidence="3" type="ORF">MBSD_n2637</name>
</gene>
<dbReference type="EMBL" id="DF970255">
    <property type="protein sequence ID" value="GAP67316.1"/>
    <property type="molecule type" value="Genomic_DNA"/>
</dbReference>
<dbReference type="InterPro" id="IPR042047">
    <property type="entry name" value="SleB_dom1"/>
</dbReference>
<protein>
    <submittedName>
        <fullName evidence="3">Cell wall hydrolase</fullName>
    </submittedName>
</protein>
<dbReference type="InterPro" id="IPR011105">
    <property type="entry name" value="Cell_wall_hydrolase_SleB"/>
</dbReference>
<dbReference type="Proteomes" id="UP000253740">
    <property type="component" value="Unassembled WGS sequence"/>
</dbReference>
<name>A0A0K8QRN1_9GAMM</name>
<dbReference type="RefSeq" id="WP_062537864.1">
    <property type="nucleotide sequence ID" value="NZ_DF970255.1"/>
</dbReference>
<organism evidence="3">
    <name type="scientific">Mizugakiibacter sediminis</name>
    <dbReference type="NCBI Taxonomy" id="1475481"/>
    <lineage>
        <taxon>Bacteria</taxon>
        <taxon>Pseudomonadati</taxon>
        <taxon>Pseudomonadota</taxon>
        <taxon>Gammaproteobacteria</taxon>
        <taxon>Lysobacterales</taxon>
        <taxon>Rhodanobacteraceae</taxon>
        <taxon>Mizugakiibacter</taxon>
    </lineage>
</organism>
<dbReference type="HOGENOM" id="CLU_1784683_0_0_6"/>
<sequence>MKLSWLLWLASVLPQPLADQTCLATTVYLEARSEPALGQLAVAEVALRRRDRGRWGDNVCAVVSAPRQFAVTTTPKSFEIANVPAWNKAWRIAGEALTMWQQPRGKRVVVVPMADHFVKLDEAQPEWAKGAPLARIGEHSFFAVN</sequence>
<accession>A0A0K8QRN1</accession>
<evidence type="ECO:0000313" key="3">
    <source>
        <dbReference type="EMBL" id="GAP67316.1"/>
    </source>
</evidence>
<dbReference type="EMBL" id="DF952378">
    <property type="protein sequence ID" value="GAN44248.1"/>
    <property type="molecule type" value="Genomic_DNA"/>
</dbReference>